<name>A0A0P0CZJ9_9BACT</name>
<reference evidence="3 4" key="1">
    <citation type="submission" date="2015-08" db="EMBL/GenBank/DDBJ databases">
        <title>Complete genome sequence of Rufibacter tibetensis strain 1351t, a radiation-resistant bacterium from tibet plateau.</title>
        <authorList>
            <person name="Dai J."/>
        </authorList>
    </citation>
    <scope>NUCLEOTIDE SEQUENCE [LARGE SCALE GENOMIC DNA]</scope>
    <source>
        <strain evidence="3 4">1351</strain>
    </source>
</reference>
<evidence type="ECO:0000256" key="1">
    <source>
        <dbReference type="SAM" id="MobiDB-lite"/>
    </source>
</evidence>
<feature type="region of interest" description="Disordered" evidence="1">
    <location>
        <begin position="129"/>
        <end position="181"/>
    </location>
</feature>
<sequence length="181" mass="19063">MKLIKTSALALLMSFMFFACSEKEIDDLNVRAVDTSNSHETTDMDEDDCPGFGYWFMKKGNWASKGYSGRTIMVNGMTYTEAQMMSMYMSQVKKRGMSGLTMEQKEFYRMAAMMLSKAAGYDCDDMDDDDDDMNGGGNNGGGNNGGGNNGGGNNGGGNNGGGNNGGGNNGGGNNGGGNNGK</sequence>
<keyword evidence="2" id="KW-0732">Signal</keyword>
<keyword evidence="4" id="KW-1185">Reference proteome</keyword>
<dbReference type="RefSeq" id="WP_062544743.1">
    <property type="nucleotide sequence ID" value="NZ_CP012643.1"/>
</dbReference>
<dbReference type="PATRIC" id="fig|512763.3.peg.3518"/>
<dbReference type="PROSITE" id="PS51257">
    <property type="entry name" value="PROKAR_LIPOPROTEIN"/>
    <property type="match status" value="1"/>
</dbReference>
<dbReference type="Proteomes" id="UP000061382">
    <property type="component" value="Chromosome"/>
</dbReference>
<feature type="chain" id="PRO_5006043092" description="Lipoprotein" evidence="2">
    <location>
        <begin position="22"/>
        <end position="181"/>
    </location>
</feature>
<protein>
    <recommendedName>
        <fullName evidence="5">Lipoprotein</fullName>
    </recommendedName>
</protein>
<gene>
    <name evidence="3" type="ORF">DC20_16000</name>
</gene>
<evidence type="ECO:0000256" key="2">
    <source>
        <dbReference type="SAM" id="SignalP"/>
    </source>
</evidence>
<dbReference type="EMBL" id="CP012643">
    <property type="protein sequence ID" value="ALJ00192.1"/>
    <property type="molecule type" value="Genomic_DNA"/>
</dbReference>
<feature type="compositionally biased region" description="Gly residues" evidence="1">
    <location>
        <begin position="134"/>
        <end position="181"/>
    </location>
</feature>
<evidence type="ECO:0000313" key="4">
    <source>
        <dbReference type="Proteomes" id="UP000061382"/>
    </source>
</evidence>
<feature type="signal peptide" evidence="2">
    <location>
        <begin position="1"/>
        <end position="21"/>
    </location>
</feature>
<evidence type="ECO:0008006" key="5">
    <source>
        <dbReference type="Google" id="ProtNLM"/>
    </source>
</evidence>
<proteinExistence type="predicted"/>
<organism evidence="3 4">
    <name type="scientific">Rufibacter tibetensis</name>
    <dbReference type="NCBI Taxonomy" id="512763"/>
    <lineage>
        <taxon>Bacteria</taxon>
        <taxon>Pseudomonadati</taxon>
        <taxon>Bacteroidota</taxon>
        <taxon>Cytophagia</taxon>
        <taxon>Cytophagales</taxon>
        <taxon>Hymenobacteraceae</taxon>
        <taxon>Rufibacter</taxon>
    </lineage>
</organism>
<dbReference type="AlphaFoldDB" id="A0A0P0CZJ9"/>
<evidence type="ECO:0000313" key="3">
    <source>
        <dbReference type="EMBL" id="ALJ00192.1"/>
    </source>
</evidence>
<dbReference type="KEGG" id="rti:DC20_16000"/>
<accession>A0A0P0CZJ9</accession>